<organism evidence="1 2">
    <name type="scientific">Dietzia timorensis</name>
    <dbReference type="NCBI Taxonomy" id="499555"/>
    <lineage>
        <taxon>Bacteria</taxon>
        <taxon>Bacillati</taxon>
        <taxon>Actinomycetota</taxon>
        <taxon>Actinomycetes</taxon>
        <taxon>Mycobacteriales</taxon>
        <taxon>Dietziaceae</taxon>
        <taxon>Dietzia</taxon>
    </lineage>
</organism>
<name>A0A173LJ90_9ACTN</name>
<proteinExistence type="predicted"/>
<dbReference type="KEGG" id="dtm:BJL86_1609"/>
<evidence type="ECO:0000313" key="2">
    <source>
        <dbReference type="Proteomes" id="UP000186104"/>
    </source>
</evidence>
<keyword evidence="2" id="KW-1185">Reference proteome</keyword>
<sequence length="346" mass="34423">MPQKSSSSEIARQLGPTLIHGARVLSPASRDATSLAVDNRSVAWIGQDAPGPTLFPEASSVDAEGAWCAPAFLEFAPGDDAGADASAAGRGVVRMKADAPVLQNPGSAVIDSLVAGDLDKLTLRADPAAGGLQGVLDFLAAAAEKAGDVRVAGRAPAIVGLGAADLGAISSEQIDQLSKYGVSLVLAPLLGDGVSGADLIGLAAAGIPMAGTCWDGVEFRPWDALAALTGVGDAAPAPARALSPRAAFTAATRGAVRAFLGQGSGLGVLQPGAPASFALWHTGELVAKAADDAVQRWSTDPRSGVPPMPDLEGPAPTCLAVVDRGEVLFESGVLGTATGSGSEKAL</sequence>
<reference evidence="1 2" key="1">
    <citation type="submission" date="2016-06" db="EMBL/GenBank/DDBJ databases">
        <title>Complete genome sequence of a saline-alkali tolerant type strain Dietzia timorensis ID05-A0528T.</title>
        <authorList>
            <person name="Wu X."/>
        </authorList>
    </citation>
    <scope>NUCLEOTIDE SEQUENCE [LARGE SCALE GENOMIC DNA]</scope>
    <source>
        <strain evidence="1 2">ID05-A0528</strain>
    </source>
</reference>
<dbReference type="SUPFAM" id="SSF51338">
    <property type="entry name" value="Composite domain of metallo-dependent hydrolases"/>
    <property type="match status" value="1"/>
</dbReference>
<dbReference type="Proteomes" id="UP000186104">
    <property type="component" value="Chromosome"/>
</dbReference>
<dbReference type="EMBL" id="CP015961">
    <property type="protein sequence ID" value="ANI92386.1"/>
    <property type="molecule type" value="Genomic_DNA"/>
</dbReference>
<accession>A0A173LJ90</accession>
<dbReference type="Gene3D" id="2.30.40.10">
    <property type="entry name" value="Urease, subunit C, domain 1"/>
    <property type="match status" value="1"/>
</dbReference>
<gene>
    <name evidence="1" type="ORF">BJL86_1609</name>
</gene>
<dbReference type="GO" id="GO:0016810">
    <property type="term" value="F:hydrolase activity, acting on carbon-nitrogen (but not peptide) bonds"/>
    <property type="evidence" value="ECO:0007669"/>
    <property type="project" value="InterPro"/>
</dbReference>
<dbReference type="STRING" id="499555.BJL86_1609"/>
<evidence type="ECO:0008006" key="3">
    <source>
        <dbReference type="Google" id="ProtNLM"/>
    </source>
</evidence>
<protein>
    <recommendedName>
        <fullName evidence="3">Amidohydrolase 3 domain-containing protein</fullName>
    </recommendedName>
</protein>
<evidence type="ECO:0000313" key="1">
    <source>
        <dbReference type="EMBL" id="ANI92386.1"/>
    </source>
</evidence>
<dbReference type="InterPro" id="IPR011059">
    <property type="entry name" value="Metal-dep_hydrolase_composite"/>
</dbReference>
<dbReference type="Gene3D" id="3.20.20.140">
    <property type="entry name" value="Metal-dependent hydrolases"/>
    <property type="match status" value="1"/>
</dbReference>
<dbReference type="AlphaFoldDB" id="A0A173LJ90"/>